<feature type="compositionally biased region" description="Basic and acidic residues" evidence="7">
    <location>
        <begin position="564"/>
        <end position="577"/>
    </location>
</feature>
<feature type="compositionally biased region" description="Basic and acidic residues" evidence="7">
    <location>
        <begin position="25"/>
        <end position="37"/>
    </location>
</feature>
<dbReference type="InterPro" id="IPR027484">
    <property type="entry name" value="PInositol-4-P-5-kinase_N"/>
</dbReference>
<feature type="compositionally biased region" description="Low complexity" evidence="7">
    <location>
        <begin position="546"/>
        <end position="561"/>
    </location>
</feature>
<feature type="region of interest" description="Disordered" evidence="7">
    <location>
        <begin position="940"/>
        <end position="1042"/>
    </location>
</feature>
<evidence type="ECO:0000256" key="6">
    <source>
        <dbReference type="PROSITE-ProRule" id="PRU00781"/>
    </source>
</evidence>
<dbReference type="GO" id="GO:0010008">
    <property type="term" value="C:endosome membrane"/>
    <property type="evidence" value="ECO:0007669"/>
    <property type="project" value="TreeGrafter"/>
</dbReference>
<protein>
    <submittedName>
        <fullName evidence="9">Mitochondrial distribution and morphology protein 12</fullName>
        <ecNumber evidence="9">2.7.1.150</ecNumber>
    </submittedName>
</protein>
<evidence type="ECO:0000256" key="1">
    <source>
        <dbReference type="ARBA" id="ARBA00022723"/>
    </source>
</evidence>
<evidence type="ECO:0000256" key="3">
    <source>
        <dbReference type="ARBA" id="ARBA00022771"/>
    </source>
</evidence>
<proteinExistence type="predicted"/>
<sequence>MAGTPDVVTGSMGRPGWGLRMYRQASREPDTSRKPSVEEDFLISASTSPCRTVLSGLTKPEEGLTHTKYGPSSGVFARSPSPRTAVAQRLDFHSKVRLSQGVDKPRGLSVSAVANTPVENKPVKAHRRSRIPKLSSSPALSHAGISPTIHPSALPSITEGTVNANRSEIVRANGVHPSRSLTMVGTTSALPPVPPGLVKGNPSDLANYRLGRKNTSVKADLAGPSTLSSDAKWRASMSRVAHRIQASLGRGGDSKQRLHRLFHSSNGKLMRKSTTDRRPRLDLFFTTSEVVHDTDDFDNDDTVRNPTHEKAPTRNTTDEVHSDLGESDSMSKVAVTRSQNAAKRHSETDATVAHQALEAIAKEATSELASSVRVSPLSTMSKVLTSALPSRPRRTTMAMLPAKQPSVATGNIPNKRAGDGTTSLSRRVGESISTREEPRGQRSKSVAPLPIPVRTSSRNYRSLGSRQGTPPIAQHLQQTKVPGTRYLSGQHFPSKGGMATNALRGRPSTRRPPSRHSPGLGASSRRGSPGLYPKTGRSPDHHGADASRPSAAAGRSSAGLSEQEGSRRNSQEIEHGKSTKRMGKLPQLPTPSPSQAAPRTYFGKGSQIRKALGKKNNKSDKKLGKTYGTSHANRRVEKTREGNTKDATDEIEQSTLSFDEESANDPEQLLAALLSGDIFGLGEHFTTPGETWSEWSEHPSEEPSAAEENFHQDMLAREDKSRRRLAQPSAVHHLPDRITYIAPDLHLDPGDSIETHHSTIPMPSDVPGALPAIQPGSVGNEGETAAVPDHADTGLSSTKINRIPGIYDTTTDIEEGASTIDQSPAVATPQEPSTGGHSALPPPEPASILKAISNYLVPALTELLLPLDYPFSPSVHILPDSAVVIRDEEPTSIIAYTLSSRDFRMQFSSVAHPNLSPQRVDLWDPYGAPMSPRRNLRITTTTTTTTGPTSSTQTTTPMTTGVPGELAGPQNPVYMENEKVPVATGRSETHSSPIPTLDDRVIPPSTTTVTPTDDSKRSPRAPSHRPSRHNSAPTSPALGPLAPEHTWQDLEQVLRASTSNHVRYEFSHGPTNFICKIFFAEQFDALRRSCECELAYIESLSRCAKWHASGGKSGSGFLKTADNRFIVKELSKPELDSFLQFAPYYFEYLAEAIFHELPTVLAKIYGLYQISFKNPVTGKSLKLDVMIMENLFYERQFTKTFDLKGSTRNRLVADTGKAGEVLLDENFIQYLTQTPLYVREHSKELIQSSIWNDTLFLANHDVVDYSLLVAIDEEKHDLVVGIVDFIQTFTWDKRLENWVKETGFLGGGGKQPTIISPKQYKQRFRNAMGRYFTVVPDKFFNTAIPLHEDDDSTDEETPRPAETSSP</sequence>
<dbReference type="GO" id="GO:0000329">
    <property type="term" value="C:fungal-type vacuole membrane"/>
    <property type="evidence" value="ECO:0007669"/>
    <property type="project" value="TreeGrafter"/>
</dbReference>
<evidence type="ECO:0000256" key="5">
    <source>
        <dbReference type="ARBA" id="ARBA00022840"/>
    </source>
</evidence>
<feature type="region of interest" description="Disordered" evidence="7">
    <location>
        <begin position="1345"/>
        <end position="1366"/>
    </location>
</feature>
<dbReference type="Proteomes" id="UP001150925">
    <property type="component" value="Unassembled WGS sequence"/>
</dbReference>
<dbReference type="PANTHER" id="PTHR45748:SF7">
    <property type="entry name" value="1-PHOSPHATIDYLINOSITOL 3-PHOSPHATE 5-KINASE-RELATED"/>
    <property type="match status" value="1"/>
</dbReference>
<dbReference type="CDD" id="cd17300">
    <property type="entry name" value="PIPKc_PIKfyve"/>
    <property type="match status" value="1"/>
</dbReference>
<keyword evidence="1" id="KW-0479">Metal-binding</keyword>
<feature type="compositionally biased region" description="Basic and acidic residues" evidence="7">
    <location>
        <begin position="301"/>
        <end position="324"/>
    </location>
</feature>
<accession>A0A9W8E9T4</accession>
<feature type="compositionally biased region" description="Low complexity" evidence="7">
    <location>
        <begin position="940"/>
        <end position="961"/>
    </location>
</feature>
<keyword evidence="10" id="KW-1185">Reference proteome</keyword>
<evidence type="ECO:0000256" key="2">
    <source>
        <dbReference type="ARBA" id="ARBA00022741"/>
    </source>
</evidence>
<dbReference type="PROSITE" id="PS51455">
    <property type="entry name" value="PIPK"/>
    <property type="match status" value="1"/>
</dbReference>
<dbReference type="Gene3D" id="3.30.800.10">
    <property type="entry name" value="Phosphatidylinositol Phosphate Kinase II Beta"/>
    <property type="match status" value="1"/>
</dbReference>
<keyword evidence="6 9" id="KW-0808">Transferase</keyword>
<dbReference type="EC" id="2.7.1.150" evidence="9"/>
<dbReference type="InterPro" id="IPR027483">
    <property type="entry name" value="PInositol-4-P-4/5-kinase_C_sf"/>
</dbReference>
<feature type="compositionally biased region" description="Polar residues" evidence="7">
    <location>
        <begin position="454"/>
        <end position="468"/>
    </location>
</feature>
<keyword evidence="4" id="KW-0862">Zinc</keyword>
<dbReference type="SMART" id="SM00330">
    <property type="entry name" value="PIPKc"/>
    <property type="match status" value="1"/>
</dbReference>
<feature type="compositionally biased region" description="Low complexity" evidence="7">
    <location>
        <begin position="1003"/>
        <end position="1012"/>
    </location>
</feature>
<dbReference type="InterPro" id="IPR002498">
    <property type="entry name" value="PInositol-4-P-4/5-kinase_core"/>
</dbReference>
<evidence type="ECO:0000313" key="10">
    <source>
        <dbReference type="Proteomes" id="UP001150925"/>
    </source>
</evidence>
<dbReference type="FunFam" id="3.30.800.10:FF:000005">
    <property type="entry name" value="1-phosphatidylinositol-3-phosphate 5-kinase (Fab1)"/>
    <property type="match status" value="1"/>
</dbReference>
<keyword evidence="6" id="KW-0418">Kinase</keyword>
<dbReference type="Gene3D" id="3.30.810.10">
    <property type="entry name" value="2-Layer Sandwich"/>
    <property type="match status" value="1"/>
</dbReference>
<feature type="region of interest" description="Disordered" evidence="7">
    <location>
        <begin position="120"/>
        <end position="154"/>
    </location>
</feature>
<keyword evidence="5 6" id="KW-0067">ATP-binding</keyword>
<feature type="domain" description="PIPK" evidence="8">
    <location>
        <begin position="1010"/>
        <end position="1332"/>
    </location>
</feature>
<feature type="region of interest" description="Disordered" evidence="7">
    <location>
        <begin position="773"/>
        <end position="798"/>
    </location>
</feature>
<dbReference type="InterPro" id="IPR044769">
    <property type="entry name" value="PIKfyve_PIPKc"/>
</dbReference>
<evidence type="ECO:0000259" key="8">
    <source>
        <dbReference type="PROSITE" id="PS51455"/>
    </source>
</evidence>
<organism evidence="9 10">
    <name type="scientific">Dispira parvispora</name>
    <dbReference type="NCBI Taxonomy" id="1520584"/>
    <lineage>
        <taxon>Eukaryota</taxon>
        <taxon>Fungi</taxon>
        <taxon>Fungi incertae sedis</taxon>
        <taxon>Zoopagomycota</taxon>
        <taxon>Kickxellomycotina</taxon>
        <taxon>Dimargaritomycetes</taxon>
        <taxon>Dimargaritales</taxon>
        <taxon>Dimargaritaceae</taxon>
        <taxon>Dispira</taxon>
    </lineage>
</organism>
<dbReference type="OrthoDB" id="158357at2759"/>
<feature type="region of interest" description="Disordered" evidence="7">
    <location>
        <begin position="823"/>
        <end position="844"/>
    </location>
</feature>
<dbReference type="PANTHER" id="PTHR45748">
    <property type="entry name" value="1-PHOSPHATIDYLINOSITOL 3-PHOSPHATE 5-KINASE-RELATED"/>
    <property type="match status" value="1"/>
</dbReference>
<feature type="region of interest" description="Disordered" evidence="7">
    <location>
        <begin position="1"/>
        <end position="37"/>
    </location>
</feature>
<dbReference type="EMBL" id="JANBPY010000084">
    <property type="protein sequence ID" value="KAJ1969197.1"/>
    <property type="molecule type" value="Genomic_DNA"/>
</dbReference>
<dbReference type="GO" id="GO:0000285">
    <property type="term" value="F:1-phosphatidylinositol-3-phosphate 5-kinase activity"/>
    <property type="evidence" value="ECO:0007669"/>
    <property type="project" value="UniProtKB-EC"/>
</dbReference>
<feature type="compositionally biased region" description="Basic and acidic residues" evidence="7">
    <location>
        <begin position="427"/>
        <end position="440"/>
    </location>
</feature>
<reference evidence="9" key="1">
    <citation type="submission" date="2022-07" db="EMBL/GenBank/DDBJ databases">
        <title>Phylogenomic reconstructions and comparative analyses of Kickxellomycotina fungi.</title>
        <authorList>
            <person name="Reynolds N.K."/>
            <person name="Stajich J.E."/>
            <person name="Barry K."/>
            <person name="Grigoriev I.V."/>
            <person name="Crous P."/>
            <person name="Smith M.E."/>
        </authorList>
    </citation>
    <scope>NUCLEOTIDE SEQUENCE</scope>
    <source>
        <strain evidence="9">RSA 1196</strain>
    </source>
</reference>
<evidence type="ECO:0000313" key="9">
    <source>
        <dbReference type="EMBL" id="KAJ1969197.1"/>
    </source>
</evidence>
<feature type="region of interest" description="Disordered" evidence="7">
    <location>
        <begin position="294"/>
        <end position="332"/>
    </location>
</feature>
<dbReference type="GO" id="GO:0008270">
    <property type="term" value="F:zinc ion binding"/>
    <property type="evidence" value="ECO:0007669"/>
    <property type="project" value="UniProtKB-KW"/>
</dbReference>
<evidence type="ECO:0000256" key="7">
    <source>
        <dbReference type="SAM" id="MobiDB-lite"/>
    </source>
</evidence>
<comment type="caution">
    <text evidence="9">The sequence shown here is derived from an EMBL/GenBank/DDBJ whole genome shotgun (WGS) entry which is preliminary data.</text>
</comment>
<gene>
    <name evidence="9" type="primary">MDM12_1</name>
    <name evidence="9" type="ORF">IWQ62_000780</name>
</gene>
<dbReference type="GO" id="GO:0005524">
    <property type="term" value="F:ATP binding"/>
    <property type="evidence" value="ECO:0007669"/>
    <property type="project" value="UniProtKB-UniRule"/>
</dbReference>
<feature type="compositionally biased region" description="Basic and acidic residues" evidence="7">
    <location>
        <begin position="634"/>
        <end position="648"/>
    </location>
</feature>
<name>A0A9W8E9T4_9FUNG</name>
<evidence type="ECO:0000256" key="4">
    <source>
        <dbReference type="ARBA" id="ARBA00022833"/>
    </source>
</evidence>
<dbReference type="SUPFAM" id="SSF56104">
    <property type="entry name" value="SAICAR synthase-like"/>
    <property type="match status" value="1"/>
</dbReference>
<keyword evidence="2 6" id="KW-0547">Nucleotide-binding</keyword>
<dbReference type="FunFam" id="3.30.810.10:FF:000001">
    <property type="entry name" value="1-phosphatidylinositol 3-phosphate 5-kinase FAB1"/>
    <property type="match status" value="1"/>
</dbReference>
<dbReference type="Pfam" id="PF01504">
    <property type="entry name" value="PIP5K"/>
    <property type="match status" value="1"/>
</dbReference>
<feature type="region of interest" description="Disordered" evidence="7">
    <location>
        <begin position="401"/>
        <end position="649"/>
    </location>
</feature>
<feature type="compositionally biased region" description="Basic residues" evidence="7">
    <location>
        <begin position="1018"/>
        <end position="1028"/>
    </location>
</feature>
<keyword evidence="3" id="KW-0863">Zinc-finger</keyword>
<dbReference type="GO" id="GO:0046854">
    <property type="term" value="P:phosphatidylinositol phosphate biosynthetic process"/>
    <property type="evidence" value="ECO:0007669"/>
    <property type="project" value="TreeGrafter"/>
</dbReference>
<feature type="region of interest" description="Disordered" evidence="7">
    <location>
        <begin position="59"/>
        <end position="79"/>
    </location>
</feature>